<dbReference type="RefSeq" id="WP_148343999.1">
    <property type="nucleotide sequence ID" value="NZ_VSFG01000001.1"/>
</dbReference>
<evidence type="ECO:0000313" key="5">
    <source>
        <dbReference type="Proteomes" id="UP000323380"/>
    </source>
</evidence>
<dbReference type="SMART" id="SM01043">
    <property type="entry name" value="BTAD"/>
    <property type="match status" value="1"/>
</dbReference>
<dbReference type="Pfam" id="PF03704">
    <property type="entry name" value="BTAD"/>
    <property type="match status" value="1"/>
</dbReference>
<dbReference type="Proteomes" id="UP000323380">
    <property type="component" value="Unassembled WGS sequence"/>
</dbReference>
<evidence type="ECO:0000256" key="2">
    <source>
        <dbReference type="ARBA" id="ARBA00023163"/>
    </source>
</evidence>
<dbReference type="PANTHER" id="PTHR35807">
    <property type="entry name" value="TRANSCRIPTIONAL REGULATOR REDD-RELATED"/>
    <property type="match status" value="1"/>
</dbReference>
<feature type="domain" description="Bacterial transcriptional activator" evidence="3">
    <location>
        <begin position="63"/>
        <end position="200"/>
    </location>
</feature>
<dbReference type="STRING" id="1220554.GCA_001552135_07395"/>
<dbReference type="EMBL" id="VSFG01000001">
    <property type="protein sequence ID" value="TYB47764.1"/>
    <property type="molecule type" value="Genomic_DNA"/>
</dbReference>
<dbReference type="AlphaFoldDB" id="A0A5D0NU97"/>
<proteinExistence type="predicted"/>
<accession>A0A5D0NU97</accession>
<dbReference type="SUPFAM" id="SSF48452">
    <property type="entry name" value="TPR-like"/>
    <property type="match status" value="1"/>
</dbReference>
<dbReference type="InterPro" id="IPR051677">
    <property type="entry name" value="AfsR-DnrI-RedD_regulator"/>
</dbReference>
<sequence>MLVALEDGGVGRAAVQSRLWPDSPPREAGKRLRQALWRIGRETGGRVLDVSPAHIRLAPGVETDLRRGERFARRLSRGEADAGGRAETALLGRELLAGWTDEAVRPTRDRWDRLRLLALERLAERALLAGDVPGAMELAESAARVDQIGEAPHRILAAAHLARGDNASAWRVYARYRDLLVTEMGLEPSRWFLDLVEELVESRRVRGMARPSPAAS</sequence>
<evidence type="ECO:0000259" key="3">
    <source>
        <dbReference type="SMART" id="SM01043"/>
    </source>
</evidence>
<keyword evidence="5" id="KW-1185">Reference proteome</keyword>
<gene>
    <name evidence="4" type="ORF">FXF69_00430</name>
</gene>
<dbReference type="GO" id="GO:0006355">
    <property type="term" value="P:regulation of DNA-templated transcription"/>
    <property type="evidence" value="ECO:0007669"/>
    <property type="project" value="TreeGrafter"/>
</dbReference>
<protein>
    <submittedName>
        <fullName evidence="4">SARP family transcriptional regulator</fullName>
    </submittedName>
</protein>
<organism evidence="4 5">
    <name type="scientific">Actinomadura chibensis</name>
    <dbReference type="NCBI Taxonomy" id="392828"/>
    <lineage>
        <taxon>Bacteria</taxon>
        <taxon>Bacillati</taxon>
        <taxon>Actinomycetota</taxon>
        <taxon>Actinomycetes</taxon>
        <taxon>Streptosporangiales</taxon>
        <taxon>Thermomonosporaceae</taxon>
        <taxon>Actinomadura</taxon>
    </lineage>
</organism>
<keyword evidence="2" id="KW-0804">Transcription</keyword>
<dbReference type="InterPro" id="IPR011990">
    <property type="entry name" value="TPR-like_helical_dom_sf"/>
</dbReference>
<keyword evidence="1" id="KW-0805">Transcription regulation</keyword>
<reference evidence="4 5" key="1">
    <citation type="submission" date="2019-08" db="EMBL/GenBank/DDBJ databases">
        <title>Actinomadura sp. nov. CYP1-5 isolated from mountain soil.</title>
        <authorList>
            <person name="Songsumanus A."/>
            <person name="Kuncharoen N."/>
            <person name="Kudo T."/>
            <person name="Yuki M."/>
            <person name="Igarashi Y."/>
            <person name="Tanasupawat S."/>
        </authorList>
    </citation>
    <scope>NUCLEOTIDE SEQUENCE [LARGE SCALE GENOMIC DNA]</scope>
    <source>
        <strain evidence="4 5">JCM 14158</strain>
    </source>
</reference>
<name>A0A5D0NU97_9ACTN</name>
<evidence type="ECO:0000256" key="1">
    <source>
        <dbReference type="ARBA" id="ARBA00023015"/>
    </source>
</evidence>
<evidence type="ECO:0000313" key="4">
    <source>
        <dbReference type="EMBL" id="TYB47764.1"/>
    </source>
</evidence>
<dbReference type="PANTHER" id="PTHR35807:SF1">
    <property type="entry name" value="TRANSCRIPTIONAL REGULATOR REDD"/>
    <property type="match status" value="1"/>
</dbReference>
<dbReference type="GO" id="GO:0003677">
    <property type="term" value="F:DNA binding"/>
    <property type="evidence" value="ECO:0007669"/>
    <property type="project" value="TreeGrafter"/>
</dbReference>
<comment type="caution">
    <text evidence="4">The sequence shown here is derived from an EMBL/GenBank/DDBJ whole genome shotgun (WGS) entry which is preliminary data.</text>
</comment>
<dbReference type="InterPro" id="IPR005158">
    <property type="entry name" value="BTAD"/>
</dbReference>
<dbReference type="Gene3D" id="1.25.40.10">
    <property type="entry name" value="Tetratricopeptide repeat domain"/>
    <property type="match status" value="1"/>
</dbReference>